<dbReference type="NCBIfam" id="TIGR00634">
    <property type="entry name" value="recN"/>
    <property type="match status" value="1"/>
</dbReference>
<dbReference type="InterPro" id="IPR003395">
    <property type="entry name" value="RecF/RecN/SMC_N"/>
</dbReference>
<dbReference type="CDD" id="cd03241">
    <property type="entry name" value="ABC_RecN"/>
    <property type="match status" value="2"/>
</dbReference>
<dbReference type="OrthoDB" id="9806954at2"/>
<feature type="coiled-coil region" evidence="10">
    <location>
        <begin position="337"/>
        <end position="378"/>
    </location>
</feature>
<evidence type="ECO:0000256" key="3">
    <source>
        <dbReference type="ARBA" id="ARBA00021315"/>
    </source>
</evidence>
<name>A0A1I7NG51_9BACT</name>
<dbReference type="GO" id="GO:0006281">
    <property type="term" value="P:DNA repair"/>
    <property type="evidence" value="ECO:0007669"/>
    <property type="project" value="UniProtKB-KW"/>
</dbReference>
<dbReference type="Gene3D" id="3.40.50.300">
    <property type="entry name" value="P-loop containing nucleotide triphosphate hydrolases"/>
    <property type="match status" value="2"/>
</dbReference>
<dbReference type="RefSeq" id="WP_092459855.1">
    <property type="nucleotide sequence ID" value="NZ_FPCJ01000001.1"/>
</dbReference>
<evidence type="ECO:0000256" key="10">
    <source>
        <dbReference type="SAM" id="Coils"/>
    </source>
</evidence>
<accession>A0A1I7NG51</accession>
<evidence type="ECO:0000256" key="7">
    <source>
        <dbReference type="ARBA" id="ARBA00023204"/>
    </source>
</evidence>
<dbReference type="InterPro" id="IPR003593">
    <property type="entry name" value="AAA+_ATPase"/>
</dbReference>
<dbReference type="GO" id="GO:0043590">
    <property type="term" value="C:bacterial nucleoid"/>
    <property type="evidence" value="ECO:0007669"/>
    <property type="project" value="TreeGrafter"/>
</dbReference>
<reference evidence="13" key="1">
    <citation type="submission" date="2016-10" db="EMBL/GenBank/DDBJ databases">
        <authorList>
            <person name="Varghese N."/>
            <person name="Submissions S."/>
        </authorList>
    </citation>
    <scope>NUCLEOTIDE SEQUENCE [LARGE SCALE GENOMIC DNA]</scope>
    <source>
        <strain evidence="13">DSM 14807</strain>
    </source>
</reference>
<dbReference type="Pfam" id="PF02463">
    <property type="entry name" value="SMC_N"/>
    <property type="match status" value="1"/>
</dbReference>
<dbReference type="STRING" id="1393122.SAMN05660895_1745"/>
<dbReference type="PIRSF" id="PIRSF003128">
    <property type="entry name" value="RecN"/>
    <property type="match status" value="1"/>
</dbReference>
<dbReference type="SUPFAM" id="SSF52540">
    <property type="entry name" value="P-loop containing nucleoside triphosphate hydrolases"/>
    <property type="match status" value="1"/>
</dbReference>
<dbReference type="PANTHER" id="PTHR11059:SF0">
    <property type="entry name" value="DNA REPAIR PROTEIN RECN"/>
    <property type="match status" value="1"/>
</dbReference>
<evidence type="ECO:0000256" key="4">
    <source>
        <dbReference type="ARBA" id="ARBA00022741"/>
    </source>
</evidence>
<dbReference type="PANTHER" id="PTHR11059">
    <property type="entry name" value="DNA REPAIR PROTEIN RECN"/>
    <property type="match status" value="1"/>
</dbReference>
<comment type="similarity">
    <text evidence="2 9">Belongs to the RecN family.</text>
</comment>
<sequence length="561" mass="64197">MLQRLYVKNYAIIDELEVQFSPHFTCITGETGAGKSILIEALSLLLGERADTGVLADPSQKGIVEGVFFLPDDPDIRQLFESFDWDWDTQVIIRRELLPASKASGKSRAFVNDTPANLQQLQQLTRYLVDLHQQFDTLQLLQSGFQREVIDALCHHEELLQHYRRHYRTLVEQQQELERLQTSYQQALRELDYDQFLLQELQEARFQELEIEQLEEEQQLLEHIGSVRQSVEQAYQLLQGGYDAEQPSAITQLHQARHQLESAAAQYRLLQPVADRLQSAYIELQDIADELARLMDTITDQPDRLMQVQERLSLAYKLLKKHQVQDTAGLLQKQHELEEKVRRISLNDEQIRQLQDQIAQLQVVIQQQADELSRHRQAAAGPFAEQVNQLLRQVGMPNARLQVVVQPAPLGEWGHDDIQFLWDANQTGQFVSIRQVASGGELSRLMLCIKSLVASHMQLPTLIFDEIDQGISGEAARQVGLLLAELARHHQIICITHQPQIAGRADTHLMVYKEKVKHKITTRVQSLEGEARVEAIARMLSGDHPTRAALENARELIARPD</sequence>
<dbReference type="SMART" id="SM00382">
    <property type="entry name" value="AAA"/>
    <property type="match status" value="1"/>
</dbReference>
<keyword evidence="6" id="KW-0067">ATP-binding</keyword>
<evidence type="ECO:0000256" key="8">
    <source>
        <dbReference type="ARBA" id="ARBA00033408"/>
    </source>
</evidence>
<dbReference type="AlphaFoldDB" id="A0A1I7NG51"/>
<dbReference type="EMBL" id="FPCJ01000001">
    <property type="protein sequence ID" value="SFV33563.1"/>
    <property type="molecule type" value="Genomic_DNA"/>
</dbReference>
<dbReference type="GO" id="GO:0005524">
    <property type="term" value="F:ATP binding"/>
    <property type="evidence" value="ECO:0007669"/>
    <property type="project" value="UniProtKB-KW"/>
</dbReference>
<keyword evidence="10" id="KW-0175">Coiled coil</keyword>
<evidence type="ECO:0000256" key="6">
    <source>
        <dbReference type="ARBA" id="ARBA00022840"/>
    </source>
</evidence>
<dbReference type="InterPro" id="IPR027417">
    <property type="entry name" value="P-loop_NTPase"/>
</dbReference>
<comment type="function">
    <text evidence="1 9">May be involved in recombinational repair of damaged DNA.</text>
</comment>
<gene>
    <name evidence="12" type="ORF">SAMN05660895_1745</name>
</gene>
<feature type="coiled-coil region" evidence="10">
    <location>
        <begin position="160"/>
        <end position="224"/>
    </location>
</feature>
<proteinExistence type="inferred from homology"/>
<evidence type="ECO:0000256" key="9">
    <source>
        <dbReference type="PIRNR" id="PIRNR003128"/>
    </source>
</evidence>
<evidence type="ECO:0000256" key="5">
    <source>
        <dbReference type="ARBA" id="ARBA00022763"/>
    </source>
</evidence>
<protein>
    <recommendedName>
        <fullName evidence="3 9">DNA repair protein RecN</fullName>
    </recommendedName>
    <alternativeName>
        <fullName evidence="8 9">Recombination protein N</fullName>
    </alternativeName>
</protein>
<evidence type="ECO:0000313" key="13">
    <source>
        <dbReference type="Proteomes" id="UP000199537"/>
    </source>
</evidence>
<evidence type="ECO:0000259" key="11">
    <source>
        <dbReference type="SMART" id="SM00382"/>
    </source>
</evidence>
<dbReference type="Proteomes" id="UP000199537">
    <property type="component" value="Unassembled WGS sequence"/>
</dbReference>
<organism evidence="12 13">
    <name type="scientific">Thermoflavifilum thermophilum</name>
    <dbReference type="NCBI Taxonomy" id="1393122"/>
    <lineage>
        <taxon>Bacteria</taxon>
        <taxon>Pseudomonadati</taxon>
        <taxon>Bacteroidota</taxon>
        <taxon>Chitinophagia</taxon>
        <taxon>Chitinophagales</taxon>
        <taxon>Chitinophagaceae</taxon>
        <taxon>Thermoflavifilum</taxon>
    </lineage>
</organism>
<feature type="domain" description="AAA+ ATPase" evidence="11">
    <location>
        <begin position="21"/>
        <end position="515"/>
    </location>
</feature>
<keyword evidence="5 9" id="KW-0227">DNA damage</keyword>
<evidence type="ECO:0000256" key="2">
    <source>
        <dbReference type="ARBA" id="ARBA00009441"/>
    </source>
</evidence>
<keyword evidence="7 9" id="KW-0234">DNA repair</keyword>
<evidence type="ECO:0000313" key="12">
    <source>
        <dbReference type="EMBL" id="SFV33563.1"/>
    </source>
</evidence>
<evidence type="ECO:0000256" key="1">
    <source>
        <dbReference type="ARBA" id="ARBA00003618"/>
    </source>
</evidence>
<keyword evidence="13" id="KW-1185">Reference proteome</keyword>
<keyword evidence="4" id="KW-0547">Nucleotide-binding</keyword>
<dbReference type="GO" id="GO:0009432">
    <property type="term" value="P:SOS response"/>
    <property type="evidence" value="ECO:0007669"/>
    <property type="project" value="TreeGrafter"/>
</dbReference>
<dbReference type="GO" id="GO:0006310">
    <property type="term" value="P:DNA recombination"/>
    <property type="evidence" value="ECO:0007669"/>
    <property type="project" value="InterPro"/>
</dbReference>
<dbReference type="InterPro" id="IPR004604">
    <property type="entry name" value="DNA_recomb/repair_RecN"/>
</dbReference>